<dbReference type="SUPFAM" id="SSF47986">
    <property type="entry name" value="DEATH domain"/>
    <property type="match status" value="1"/>
</dbReference>
<sequence>MKPSFSASTPILDVAPSLMEKLCQIMDSHDGSLGWRGLAERISTDWLEFRTIERFAEQGKSRTGELLWMWGLKNKTVGDLLQLLHDMDQQRAIHLFVQKDVKPRSLFTYEDIALATRKFHHDFKIGEGAFSEVYKTVIQNKIFAVKRERLKLYTKASC</sequence>
<evidence type="ECO:0000259" key="2">
    <source>
        <dbReference type="SMART" id="SM00005"/>
    </source>
</evidence>
<dbReference type="AlphaFoldDB" id="A0A4W3ITZ2"/>
<reference evidence="3" key="4">
    <citation type="submission" date="2025-08" db="UniProtKB">
        <authorList>
            <consortium name="Ensembl"/>
        </authorList>
    </citation>
    <scope>IDENTIFICATION</scope>
</reference>
<keyword evidence="4" id="KW-1185">Reference proteome</keyword>
<proteinExistence type="predicted"/>
<dbReference type="GO" id="GO:0005524">
    <property type="term" value="F:ATP binding"/>
    <property type="evidence" value="ECO:0007669"/>
    <property type="project" value="UniProtKB-UniRule"/>
</dbReference>
<keyword evidence="1" id="KW-0547">Nucleotide-binding</keyword>
<dbReference type="PROSITE" id="PS00107">
    <property type="entry name" value="PROTEIN_KINASE_ATP"/>
    <property type="match status" value="1"/>
</dbReference>
<feature type="binding site" evidence="1">
    <location>
        <position position="146"/>
    </location>
    <ligand>
        <name>ATP</name>
        <dbReference type="ChEBI" id="CHEBI:30616"/>
    </ligand>
</feature>
<evidence type="ECO:0000313" key="4">
    <source>
        <dbReference type="Proteomes" id="UP000314986"/>
    </source>
</evidence>
<dbReference type="Gene3D" id="3.30.200.20">
    <property type="entry name" value="Phosphorylase Kinase, domain 1"/>
    <property type="match status" value="1"/>
</dbReference>
<dbReference type="Gene3D" id="1.10.533.10">
    <property type="entry name" value="Death Domain, Fas"/>
    <property type="match status" value="1"/>
</dbReference>
<reference evidence="4" key="2">
    <citation type="journal article" date="2007" name="PLoS Biol.">
        <title>Survey sequencing and comparative analysis of the elephant shark (Callorhinchus milii) genome.</title>
        <authorList>
            <person name="Venkatesh B."/>
            <person name="Kirkness E.F."/>
            <person name="Loh Y.H."/>
            <person name="Halpern A.L."/>
            <person name="Lee A.P."/>
            <person name="Johnson J."/>
            <person name="Dandona N."/>
            <person name="Viswanathan L.D."/>
            <person name="Tay A."/>
            <person name="Venter J.C."/>
            <person name="Strausberg R.L."/>
            <person name="Brenner S."/>
        </authorList>
    </citation>
    <scope>NUCLEOTIDE SEQUENCE [LARGE SCALE GENOMIC DNA]</scope>
</reference>
<evidence type="ECO:0000256" key="1">
    <source>
        <dbReference type="PROSITE-ProRule" id="PRU10141"/>
    </source>
</evidence>
<dbReference type="GO" id="GO:0051707">
    <property type="term" value="P:response to other organism"/>
    <property type="evidence" value="ECO:0007669"/>
    <property type="project" value="UniProtKB-ARBA"/>
</dbReference>
<dbReference type="InterPro" id="IPR017441">
    <property type="entry name" value="Protein_kinase_ATP_BS"/>
</dbReference>
<dbReference type="GO" id="GO:0007165">
    <property type="term" value="P:signal transduction"/>
    <property type="evidence" value="ECO:0007669"/>
    <property type="project" value="InterPro"/>
</dbReference>
<reference evidence="4" key="3">
    <citation type="journal article" date="2014" name="Nature">
        <title>Elephant shark genome provides unique insights into gnathostome evolution.</title>
        <authorList>
            <consortium name="International Elephant Shark Genome Sequencing Consortium"/>
            <person name="Venkatesh B."/>
            <person name="Lee A.P."/>
            <person name="Ravi V."/>
            <person name="Maurya A.K."/>
            <person name="Lian M.M."/>
            <person name="Swann J.B."/>
            <person name="Ohta Y."/>
            <person name="Flajnik M.F."/>
            <person name="Sutoh Y."/>
            <person name="Kasahara M."/>
            <person name="Hoon S."/>
            <person name="Gangu V."/>
            <person name="Roy S.W."/>
            <person name="Irimia M."/>
            <person name="Korzh V."/>
            <person name="Kondrychyn I."/>
            <person name="Lim Z.W."/>
            <person name="Tay B.H."/>
            <person name="Tohari S."/>
            <person name="Kong K.W."/>
            <person name="Ho S."/>
            <person name="Lorente-Galdos B."/>
            <person name="Quilez J."/>
            <person name="Marques-Bonet T."/>
            <person name="Raney B.J."/>
            <person name="Ingham P.W."/>
            <person name="Tay A."/>
            <person name="Hillier L.W."/>
            <person name="Minx P."/>
            <person name="Boehm T."/>
            <person name="Wilson R.K."/>
            <person name="Brenner S."/>
            <person name="Warren W.C."/>
        </authorList>
    </citation>
    <scope>NUCLEOTIDE SEQUENCE [LARGE SCALE GENOMIC DNA]</scope>
</reference>
<dbReference type="Pfam" id="PF00531">
    <property type="entry name" value="Death"/>
    <property type="match status" value="1"/>
</dbReference>
<dbReference type="InterPro" id="IPR011029">
    <property type="entry name" value="DEATH-like_dom_sf"/>
</dbReference>
<name>A0A4W3ITZ2_CALMI</name>
<accession>A0A4W3ITZ2</accession>
<reference evidence="3" key="5">
    <citation type="submission" date="2025-09" db="UniProtKB">
        <authorList>
            <consortium name="Ensembl"/>
        </authorList>
    </citation>
    <scope>IDENTIFICATION</scope>
</reference>
<dbReference type="GeneTree" id="ENSGT00940000161222"/>
<dbReference type="SMART" id="SM00005">
    <property type="entry name" value="DEATH"/>
    <property type="match status" value="1"/>
</dbReference>
<protein>
    <submittedName>
        <fullName evidence="3">Interleukin 1 receptor associated kinase 3</fullName>
    </submittedName>
</protein>
<evidence type="ECO:0000313" key="3">
    <source>
        <dbReference type="Ensembl" id="ENSCMIP00000024130.1"/>
    </source>
</evidence>
<dbReference type="InterPro" id="IPR000488">
    <property type="entry name" value="Death_dom"/>
</dbReference>
<dbReference type="InterPro" id="IPR011009">
    <property type="entry name" value="Kinase-like_dom_sf"/>
</dbReference>
<organism evidence="3 4">
    <name type="scientific">Callorhinchus milii</name>
    <name type="common">Ghost shark</name>
    <dbReference type="NCBI Taxonomy" id="7868"/>
    <lineage>
        <taxon>Eukaryota</taxon>
        <taxon>Metazoa</taxon>
        <taxon>Chordata</taxon>
        <taxon>Craniata</taxon>
        <taxon>Vertebrata</taxon>
        <taxon>Chondrichthyes</taxon>
        <taxon>Holocephali</taxon>
        <taxon>Chimaeriformes</taxon>
        <taxon>Callorhinchidae</taxon>
        <taxon>Callorhinchus</taxon>
    </lineage>
</organism>
<dbReference type="SUPFAM" id="SSF56112">
    <property type="entry name" value="Protein kinase-like (PK-like)"/>
    <property type="match status" value="1"/>
</dbReference>
<feature type="domain" description="Death" evidence="2">
    <location>
        <begin position="8"/>
        <end position="101"/>
    </location>
</feature>
<reference evidence="4" key="1">
    <citation type="journal article" date="2006" name="Science">
        <title>Ancient noncoding elements conserved in the human genome.</title>
        <authorList>
            <person name="Venkatesh B."/>
            <person name="Kirkness E.F."/>
            <person name="Loh Y.H."/>
            <person name="Halpern A.L."/>
            <person name="Lee A.P."/>
            <person name="Johnson J."/>
            <person name="Dandona N."/>
            <person name="Viswanathan L.D."/>
            <person name="Tay A."/>
            <person name="Venter J.C."/>
            <person name="Strausberg R.L."/>
            <person name="Brenner S."/>
        </authorList>
    </citation>
    <scope>NUCLEOTIDE SEQUENCE [LARGE SCALE GENOMIC DNA]</scope>
</reference>
<keyword evidence="1" id="KW-0067">ATP-binding</keyword>
<dbReference type="Ensembl" id="ENSCMIT00000024537.1">
    <property type="protein sequence ID" value="ENSCMIP00000024130.1"/>
    <property type="gene ID" value="ENSCMIG00000010724.1"/>
</dbReference>
<dbReference type="Proteomes" id="UP000314986">
    <property type="component" value="Unassembled WGS sequence"/>
</dbReference>